<name>A0AAV0XGL6_9HEMI</name>
<sequence>MAIVDAAINHPLALSAENVVAVDPIAVSQKTPSTEPEDILQDDDRVRSSARNDSWPSEPETGTEDSKPQANKGRRRFTFWCRTMRFVGRMFCCGA</sequence>
<evidence type="ECO:0000313" key="2">
    <source>
        <dbReference type="EMBL" id="CAI6367373.1"/>
    </source>
</evidence>
<dbReference type="EMBL" id="CARXXK010000004">
    <property type="protein sequence ID" value="CAI6367373.1"/>
    <property type="molecule type" value="Genomic_DNA"/>
</dbReference>
<accession>A0AAV0XGL6</accession>
<evidence type="ECO:0000256" key="1">
    <source>
        <dbReference type="SAM" id="MobiDB-lite"/>
    </source>
</evidence>
<protein>
    <submittedName>
        <fullName evidence="2">Uncharacterized protein</fullName>
    </submittedName>
</protein>
<comment type="caution">
    <text evidence="2">The sequence shown here is derived from an EMBL/GenBank/DDBJ whole genome shotgun (WGS) entry which is preliminary data.</text>
</comment>
<keyword evidence="3" id="KW-1185">Reference proteome</keyword>
<dbReference type="AlphaFoldDB" id="A0AAV0XGL6"/>
<proteinExistence type="predicted"/>
<feature type="region of interest" description="Disordered" evidence="1">
    <location>
        <begin position="28"/>
        <end position="72"/>
    </location>
</feature>
<dbReference type="Proteomes" id="UP001160148">
    <property type="component" value="Unassembled WGS sequence"/>
</dbReference>
<gene>
    <name evidence="2" type="ORF">MEUPH1_LOCUS21857</name>
</gene>
<evidence type="ECO:0000313" key="3">
    <source>
        <dbReference type="Proteomes" id="UP001160148"/>
    </source>
</evidence>
<reference evidence="2 3" key="1">
    <citation type="submission" date="2023-01" db="EMBL/GenBank/DDBJ databases">
        <authorList>
            <person name="Whitehead M."/>
        </authorList>
    </citation>
    <scope>NUCLEOTIDE SEQUENCE [LARGE SCALE GENOMIC DNA]</scope>
</reference>
<organism evidence="2 3">
    <name type="scientific">Macrosiphum euphorbiae</name>
    <name type="common">potato aphid</name>
    <dbReference type="NCBI Taxonomy" id="13131"/>
    <lineage>
        <taxon>Eukaryota</taxon>
        <taxon>Metazoa</taxon>
        <taxon>Ecdysozoa</taxon>
        <taxon>Arthropoda</taxon>
        <taxon>Hexapoda</taxon>
        <taxon>Insecta</taxon>
        <taxon>Pterygota</taxon>
        <taxon>Neoptera</taxon>
        <taxon>Paraneoptera</taxon>
        <taxon>Hemiptera</taxon>
        <taxon>Sternorrhyncha</taxon>
        <taxon>Aphidomorpha</taxon>
        <taxon>Aphidoidea</taxon>
        <taxon>Aphididae</taxon>
        <taxon>Macrosiphini</taxon>
        <taxon>Macrosiphum</taxon>
    </lineage>
</organism>